<proteinExistence type="predicted"/>
<gene>
    <name evidence="1" type="ORF">Q9L58_001942</name>
</gene>
<dbReference type="Proteomes" id="UP001447188">
    <property type="component" value="Unassembled WGS sequence"/>
</dbReference>
<comment type="caution">
    <text evidence="1">The sequence shown here is derived from an EMBL/GenBank/DDBJ whole genome shotgun (WGS) entry which is preliminary data.</text>
</comment>
<evidence type="ECO:0000313" key="1">
    <source>
        <dbReference type="EMBL" id="KAL0639060.1"/>
    </source>
</evidence>
<organism evidence="1 2">
    <name type="scientific">Discina gigas</name>
    <dbReference type="NCBI Taxonomy" id="1032678"/>
    <lineage>
        <taxon>Eukaryota</taxon>
        <taxon>Fungi</taxon>
        <taxon>Dikarya</taxon>
        <taxon>Ascomycota</taxon>
        <taxon>Pezizomycotina</taxon>
        <taxon>Pezizomycetes</taxon>
        <taxon>Pezizales</taxon>
        <taxon>Discinaceae</taxon>
        <taxon>Discina</taxon>
    </lineage>
</organism>
<reference evidence="1 2" key="1">
    <citation type="submission" date="2024-02" db="EMBL/GenBank/DDBJ databases">
        <title>Discinaceae phylogenomics.</title>
        <authorList>
            <person name="Dirks A.C."/>
            <person name="James T.Y."/>
        </authorList>
    </citation>
    <scope>NUCLEOTIDE SEQUENCE [LARGE SCALE GENOMIC DNA]</scope>
    <source>
        <strain evidence="1 2">ACD0624</strain>
    </source>
</reference>
<name>A0ABR3GT29_9PEZI</name>
<dbReference type="EMBL" id="JBBBZM010000015">
    <property type="protein sequence ID" value="KAL0639060.1"/>
    <property type="molecule type" value="Genomic_DNA"/>
</dbReference>
<protein>
    <submittedName>
        <fullName evidence="1">Uncharacterized protein</fullName>
    </submittedName>
</protein>
<evidence type="ECO:0000313" key="2">
    <source>
        <dbReference type="Proteomes" id="UP001447188"/>
    </source>
</evidence>
<keyword evidence="2" id="KW-1185">Reference proteome</keyword>
<accession>A0ABR3GT29</accession>
<sequence length="141" mass="16215">MNNTFLTIFVAHIMSASHHPDVGKIINHYVKQIETAVLNLHVLRDRMRLFTQIAGPEFGLFEYLSVAGLLRTADDLTATVTDIREQRAILGDILSAEQKENILKLMVELVDEMKELALVETPLRRNAHEFENRKTHYTYPK</sequence>